<dbReference type="GO" id="GO:0006004">
    <property type="term" value="P:fucose metabolic process"/>
    <property type="evidence" value="ECO:0007669"/>
    <property type="project" value="TreeGrafter"/>
</dbReference>
<dbReference type="InterPro" id="IPR000933">
    <property type="entry name" value="Glyco_hydro_29"/>
</dbReference>
<evidence type="ECO:0000256" key="3">
    <source>
        <dbReference type="ARBA" id="ARBA00022729"/>
    </source>
</evidence>
<dbReference type="SMART" id="SM00812">
    <property type="entry name" value="Alpha_L_fucos"/>
    <property type="match status" value="1"/>
</dbReference>
<keyword evidence="3" id="KW-0732">Signal</keyword>
<reference evidence="7 8" key="1">
    <citation type="submission" date="2016-08" db="EMBL/GenBank/DDBJ databases">
        <authorList>
            <person name="Seilhamer J.J."/>
        </authorList>
    </citation>
    <scope>NUCLEOTIDE SEQUENCE [LARGE SCALE GENOMIC DNA]</scope>
    <source>
        <strain evidence="7 8">DX4</strain>
    </source>
</reference>
<dbReference type="KEGG" id="psty:BFS30_19500"/>
<dbReference type="Pfam" id="PF01120">
    <property type="entry name" value="Alpha_L_fucos"/>
    <property type="match status" value="1"/>
</dbReference>
<evidence type="ECO:0000256" key="5">
    <source>
        <dbReference type="ARBA" id="ARBA00023295"/>
    </source>
</evidence>
<keyword evidence="5" id="KW-0326">Glycosidase</keyword>
<evidence type="ECO:0000313" key="8">
    <source>
        <dbReference type="Proteomes" id="UP000094313"/>
    </source>
</evidence>
<feature type="domain" description="Glycoside hydrolase family 29 N-terminal" evidence="6">
    <location>
        <begin position="70"/>
        <end position="341"/>
    </location>
</feature>
<protein>
    <recommendedName>
        <fullName evidence="2">alpha-L-fucosidase</fullName>
        <ecNumber evidence="2">3.2.1.51</ecNumber>
    </recommendedName>
</protein>
<organism evidence="7 8">
    <name type="scientific">Pedobacter steynii</name>
    <dbReference type="NCBI Taxonomy" id="430522"/>
    <lineage>
        <taxon>Bacteria</taxon>
        <taxon>Pseudomonadati</taxon>
        <taxon>Bacteroidota</taxon>
        <taxon>Sphingobacteriia</taxon>
        <taxon>Sphingobacteriales</taxon>
        <taxon>Sphingobacteriaceae</taxon>
        <taxon>Pedobacter</taxon>
    </lineage>
</organism>
<dbReference type="InterPro" id="IPR057739">
    <property type="entry name" value="Glyco_hydro_29_N"/>
</dbReference>
<dbReference type="PANTHER" id="PTHR10030">
    <property type="entry name" value="ALPHA-L-FUCOSIDASE"/>
    <property type="match status" value="1"/>
</dbReference>
<evidence type="ECO:0000256" key="4">
    <source>
        <dbReference type="ARBA" id="ARBA00022801"/>
    </source>
</evidence>
<name>A0A1D7QKF5_9SPHI</name>
<dbReference type="InterPro" id="IPR008979">
    <property type="entry name" value="Galactose-bd-like_sf"/>
</dbReference>
<keyword evidence="8" id="KW-1185">Reference proteome</keyword>
<dbReference type="GO" id="GO:0005764">
    <property type="term" value="C:lysosome"/>
    <property type="evidence" value="ECO:0007669"/>
    <property type="project" value="TreeGrafter"/>
</dbReference>
<sequence>MFVFSSKSGIMRTSFLLFLALQFFLISASKAQNPSTLQLSQIKRGYGMFIHFGLNTFNETEWSDGKLPVSSYQPDQLDCDQWVKTAKDAGFRYVILVTKHHDGFALWNSKYSDYDVASSAVKTDVVAEVAKACRKYGIELGLYYSLWDRHEPSHHNPDPDAYVNFMKNQLTELLSNYGDICELWFDGGWAKKDEDWKLPEVYAHIKKLQPGCLVTVNHTIGKKEKITAIQSPQDMQPGDPIRFWPVDFRTKDPNLARWDDPKLFSYQNENHYLILEHTLCLSDRWNWFQKKEQLPARGVDELEELFYWTTANNNIMILNVPPDQHGRIREHERLRVLELAQRIGIRGGKKPLPSGYENLAFNLPIVASSTANDPKRTAEKANDYSLETWWAAGDSIASLEMELNKKINRITIMEQPDMVNLKDGFSTIRNFHIKKFSVEIWNEGAWESVYKGTEIGACKIISLSKYVNAAKIRLNIIDSRGIPAISHFAVSDTRSKGLRIINSGKL</sequence>
<dbReference type="EMBL" id="CP017141">
    <property type="protein sequence ID" value="AOM79162.1"/>
    <property type="molecule type" value="Genomic_DNA"/>
</dbReference>
<comment type="similarity">
    <text evidence="1">Belongs to the glycosyl hydrolase 29 family.</text>
</comment>
<proteinExistence type="inferred from homology"/>
<dbReference type="PANTHER" id="PTHR10030:SF37">
    <property type="entry name" value="ALPHA-L-FUCOSIDASE-RELATED"/>
    <property type="match status" value="1"/>
</dbReference>
<evidence type="ECO:0000259" key="6">
    <source>
        <dbReference type="Pfam" id="PF01120"/>
    </source>
</evidence>
<keyword evidence="4" id="KW-0378">Hydrolase</keyword>
<gene>
    <name evidence="7" type="ORF">BFS30_19500</name>
</gene>
<accession>A0A1D7QKF5</accession>
<evidence type="ECO:0000313" key="7">
    <source>
        <dbReference type="EMBL" id="AOM79162.1"/>
    </source>
</evidence>
<dbReference type="GO" id="GO:0016139">
    <property type="term" value="P:glycoside catabolic process"/>
    <property type="evidence" value="ECO:0007669"/>
    <property type="project" value="TreeGrafter"/>
</dbReference>
<dbReference type="SUPFAM" id="SSF51445">
    <property type="entry name" value="(Trans)glycosidases"/>
    <property type="match status" value="1"/>
</dbReference>
<evidence type="ECO:0000256" key="1">
    <source>
        <dbReference type="ARBA" id="ARBA00007951"/>
    </source>
</evidence>
<dbReference type="AlphaFoldDB" id="A0A1D7QKF5"/>
<dbReference type="GO" id="GO:0004560">
    <property type="term" value="F:alpha-L-fucosidase activity"/>
    <property type="evidence" value="ECO:0007669"/>
    <property type="project" value="InterPro"/>
</dbReference>
<dbReference type="Gene3D" id="3.20.20.80">
    <property type="entry name" value="Glycosidases"/>
    <property type="match status" value="1"/>
</dbReference>
<dbReference type="SUPFAM" id="SSF49785">
    <property type="entry name" value="Galactose-binding domain-like"/>
    <property type="match status" value="1"/>
</dbReference>
<dbReference type="InterPro" id="IPR017853">
    <property type="entry name" value="GH"/>
</dbReference>
<dbReference type="Gene3D" id="2.60.120.260">
    <property type="entry name" value="Galactose-binding domain-like"/>
    <property type="match status" value="1"/>
</dbReference>
<evidence type="ECO:0000256" key="2">
    <source>
        <dbReference type="ARBA" id="ARBA00012662"/>
    </source>
</evidence>
<dbReference type="RefSeq" id="WP_069380825.1">
    <property type="nucleotide sequence ID" value="NZ_CP017141.1"/>
</dbReference>
<dbReference type="EC" id="3.2.1.51" evidence="2"/>
<dbReference type="Proteomes" id="UP000094313">
    <property type="component" value="Chromosome"/>
</dbReference>